<sequence>MVDKPVRAGRWRHFKGGLYEVLTEAQHTEREERLVVYRSLENGAIYARPKSMFLEWVRHEGRLMARFAPLEEE</sequence>
<feature type="domain" description="DUF1653" evidence="1">
    <location>
        <begin position="9"/>
        <end position="68"/>
    </location>
</feature>
<dbReference type="InterPro" id="IPR023387">
    <property type="entry name" value="DUF1653-like_dom"/>
</dbReference>
<dbReference type="OrthoDB" id="371169at2"/>
<dbReference type="Gene3D" id="2.30.30.320">
    <property type="entry name" value="DUF1653-like domain"/>
    <property type="match status" value="1"/>
</dbReference>
<protein>
    <submittedName>
        <fullName evidence="2">DUF1653 domain-containing protein</fullName>
    </submittedName>
</protein>
<keyword evidence="3" id="KW-1185">Reference proteome</keyword>
<gene>
    <name evidence="2" type="ORF">FE240_05440</name>
</gene>
<name>A0A5J6X420_9GAMM</name>
<dbReference type="EMBL" id="CP040449">
    <property type="protein sequence ID" value="QFI56625.1"/>
    <property type="molecule type" value="Genomic_DNA"/>
</dbReference>
<reference evidence="2 3" key="1">
    <citation type="submission" date="2019-05" db="EMBL/GenBank/DDBJ databases">
        <title>OXA-830, a novel chromosomally encoded expanded-spectrum class D beta-lactamase in Aeromonas simiae.</title>
        <authorList>
            <person name="Zhou W."/>
            <person name="Chen Q."/>
        </authorList>
    </citation>
    <scope>NUCLEOTIDE SEQUENCE [LARGE SCALE GENOMIC DNA]</scope>
    <source>
        <strain evidence="2 3">A6</strain>
    </source>
</reference>
<evidence type="ECO:0000313" key="2">
    <source>
        <dbReference type="EMBL" id="QFI56625.1"/>
    </source>
</evidence>
<evidence type="ECO:0000259" key="1">
    <source>
        <dbReference type="Pfam" id="PF07866"/>
    </source>
</evidence>
<dbReference type="Proteomes" id="UP000594034">
    <property type="component" value="Chromosome"/>
</dbReference>
<proteinExistence type="predicted"/>
<dbReference type="KEGG" id="asim:FE240_05440"/>
<accession>A0A5J6X420</accession>
<dbReference type="InterPro" id="IPR037135">
    <property type="entry name" value="DUF1653-like_dom_sf"/>
</dbReference>
<dbReference type="Pfam" id="PF07866">
    <property type="entry name" value="DUF1653"/>
    <property type="match status" value="1"/>
</dbReference>
<evidence type="ECO:0000313" key="3">
    <source>
        <dbReference type="Proteomes" id="UP000594034"/>
    </source>
</evidence>
<dbReference type="AlphaFoldDB" id="A0A5J6X420"/>
<organism evidence="2 3">
    <name type="scientific">Aeromonas simiae</name>
    <dbReference type="NCBI Taxonomy" id="218936"/>
    <lineage>
        <taxon>Bacteria</taxon>
        <taxon>Pseudomonadati</taxon>
        <taxon>Pseudomonadota</taxon>
        <taxon>Gammaproteobacteria</taxon>
        <taxon>Aeromonadales</taxon>
        <taxon>Aeromonadaceae</taxon>
        <taxon>Aeromonas</taxon>
    </lineage>
</organism>